<dbReference type="AlphaFoldDB" id="A0A523QI90"/>
<evidence type="ECO:0000259" key="7">
    <source>
        <dbReference type="PROSITE" id="PS50893"/>
    </source>
</evidence>
<sequence>MAEVRVRELYKNFGRVIAVDHITLTVKDTEFVCLLGPSGCGKTTTLRCIAGLEIPTSGEIRIADRVVTYAQPKDRNIGMVFERYALYPHLTVFDNLAYPLRVRKQSPEAIKKRVREVANMLEMLPLLDRYPRQLSGGQMQRVGIGRAIVREASVYLMDEPISHLDAKLRAHMRGELKRLQRVIKSTTIYVTHDQLEAMSMADRIAVLKEGVIQQYASPDDIFDTPSNRFVANFVGEPSMNFIECTLKETDTKASLKAKSFEISVPREWVKGSKAWEKGESLILGIRPEHIRMRARGEAKEARDLISGEVWVYQPLGSEDIFDIKLAGEEIIKVRTPAEQARYVAHEMGKKTLLEFDKDRMYLFDRDTGETLAQAQFTQNKNKGE</sequence>
<dbReference type="InterPro" id="IPR003593">
    <property type="entry name" value="AAA+_ATPase"/>
</dbReference>
<dbReference type="GO" id="GO:0055052">
    <property type="term" value="C:ATP-binding cassette (ABC) transporter complex, substrate-binding subunit-containing"/>
    <property type="evidence" value="ECO:0007669"/>
    <property type="project" value="TreeGrafter"/>
</dbReference>
<dbReference type="Pfam" id="PF00005">
    <property type="entry name" value="ABC_tran"/>
    <property type="match status" value="1"/>
</dbReference>
<dbReference type="InterPro" id="IPR027417">
    <property type="entry name" value="P-loop_NTPase"/>
</dbReference>
<evidence type="ECO:0000313" key="9">
    <source>
        <dbReference type="Proteomes" id="UP000320781"/>
    </source>
</evidence>
<keyword evidence="2" id="KW-1003">Cell membrane</keyword>
<dbReference type="PANTHER" id="PTHR43875:SF15">
    <property type="entry name" value="TREHALOSE IMPORT ATP-BINDING PROTEIN SUGC"/>
    <property type="match status" value="1"/>
</dbReference>
<dbReference type="InterPro" id="IPR003439">
    <property type="entry name" value="ABC_transporter-like_ATP-bd"/>
</dbReference>
<dbReference type="InterPro" id="IPR017871">
    <property type="entry name" value="ABC_transporter-like_CS"/>
</dbReference>
<keyword evidence="5" id="KW-1278">Translocase</keyword>
<dbReference type="PROSITE" id="PS50893">
    <property type="entry name" value="ABC_TRANSPORTER_2"/>
    <property type="match status" value="1"/>
</dbReference>
<dbReference type="PROSITE" id="PS00211">
    <property type="entry name" value="ABC_TRANSPORTER_1"/>
    <property type="match status" value="1"/>
</dbReference>
<dbReference type="GO" id="GO:0008643">
    <property type="term" value="P:carbohydrate transport"/>
    <property type="evidence" value="ECO:0007669"/>
    <property type="project" value="InterPro"/>
</dbReference>
<evidence type="ECO:0000256" key="3">
    <source>
        <dbReference type="ARBA" id="ARBA00022741"/>
    </source>
</evidence>
<name>A0A523QI90_UNCAE</name>
<dbReference type="Gene3D" id="3.40.50.300">
    <property type="entry name" value="P-loop containing nucleotide triphosphate hydrolases"/>
    <property type="match status" value="1"/>
</dbReference>
<dbReference type="InterPro" id="IPR008995">
    <property type="entry name" value="Mo/tungstate-bd_C_term_dom"/>
</dbReference>
<dbReference type="InterPro" id="IPR040582">
    <property type="entry name" value="OB_MalK-like"/>
</dbReference>
<keyword evidence="4 8" id="KW-0067">ATP-binding</keyword>
<evidence type="ECO:0000256" key="6">
    <source>
        <dbReference type="ARBA" id="ARBA00023136"/>
    </source>
</evidence>
<accession>A0A523QI90</accession>
<dbReference type="CDD" id="cd03301">
    <property type="entry name" value="ABC_MalK_N"/>
    <property type="match status" value="1"/>
</dbReference>
<dbReference type="SUPFAM" id="SSF52540">
    <property type="entry name" value="P-loop containing nucleoside triphosphate hydrolases"/>
    <property type="match status" value="1"/>
</dbReference>
<dbReference type="GO" id="GO:0140359">
    <property type="term" value="F:ABC-type transporter activity"/>
    <property type="evidence" value="ECO:0007669"/>
    <property type="project" value="InterPro"/>
</dbReference>
<dbReference type="InterPro" id="IPR015855">
    <property type="entry name" value="ABC_transpr_MalK-like"/>
</dbReference>
<dbReference type="InterPro" id="IPR012340">
    <property type="entry name" value="NA-bd_OB-fold"/>
</dbReference>
<protein>
    <submittedName>
        <fullName evidence="8">ABC transporter ATP-binding protein</fullName>
    </submittedName>
</protein>
<dbReference type="SMART" id="SM00382">
    <property type="entry name" value="AAA"/>
    <property type="match status" value="1"/>
</dbReference>
<dbReference type="SUPFAM" id="SSF50331">
    <property type="entry name" value="MOP-like"/>
    <property type="match status" value="1"/>
</dbReference>
<evidence type="ECO:0000313" key="8">
    <source>
        <dbReference type="EMBL" id="TES85284.1"/>
    </source>
</evidence>
<reference evidence="8 9" key="1">
    <citation type="submission" date="2019-03" db="EMBL/GenBank/DDBJ databases">
        <title>Metabolic potential of uncultured bacteria and archaea associated with petroleum seepage in deep-sea sediments.</title>
        <authorList>
            <person name="Dong X."/>
            <person name="Hubert C."/>
        </authorList>
    </citation>
    <scope>NUCLEOTIDE SEQUENCE [LARGE SCALE GENOMIC DNA]</scope>
    <source>
        <strain evidence="8">E44_bin92</strain>
    </source>
</reference>
<dbReference type="Gene3D" id="2.40.50.100">
    <property type="match status" value="1"/>
</dbReference>
<dbReference type="GO" id="GO:0016887">
    <property type="term" value="F:ATP hydrolysis activity"/>
    <property type="evidence" value="ECO:0007669"/>
    <property type="project" value="InterPro"/>
</dbReference>
<dbReference type="Pfam" id="PF17912">
    <property type="entry name" value="OB_MalK"/>
    <property type="match status" value="1"/>
</dbReference>
<proteinExistence type="predicted"/>
<keyword evidence="6" id="KW-0472">Membrane</keyword>
<feature type="domain" description="ABC transporter" evidence="7">
    <location>
        <begin position="4"/>
        <end position="234"/>
    </location>
</feature>
<gene>
    <name evidence="8" type="ORF">E3J95_04770</name>
</gene>
<dbReference type="FunFam" id="3.40.50.300:FF:000042">
    <property type="entry name" value="Maltose/maltodextrin ABC transporter, ATP-binding protein"/>
    <property type="match status" value="1"/>
</dbReference>
<evidence type="ECO:0000256" key="1">
    <source>
        <dbReference type="ARBA" id="ARBA00022448"/>
    </source>
</evidence>
<dbReference type="Gene3D" id="2.40.50.140">
    <property type="entry name" value="Nucleic acid-binding proteins"/>
    <property type="match status" value="1"/>
</dbReference>
<dbReference type="InterPro" id="IPR047641">
    <property type="entry name" value="ABC_transpr_MalK/UgpC-like"/>
</dbReference>
<dbReference type="Proteomes" id="UP000320781">
    <property type="component" value="Unassembled WGS sequence"/>
</dbReference>
<organism evidence="8 9">
    <name type="scientific">Aerophobetes bacterium</name>
    <dbReference type="NCBI Taxonomy" id="2030807"/>
    <lineage>
        <taxon>Bacteria</taxon>
        <taxon>Candidatus Aerophobota</taxon>
    </lineage>
</organism>
<keyword evidence="1" id="KW-0813">Transport</keyword>
<evidence type="ECO:0000256" key="4">
    <source>
        <dbReference type="ARBA" id="ARBA00022840"/>
    </source>
</evidence>
<dbReference type="GO" id="GO:0005524">
    <property type="term" value="F:ATP binding"/>
    <property type="evidence" value="ECO:0007669"/>
    <property type="project" value="UniProtKB-KW"/>
</dbReference>
<evidence type="ECO:0000256" key="5">
    <source>
        <dbReference type="ARBA" id="ARBA00022967"/>
    </source>
</evidence>
<evidence type="ECO:0000256" key="2">
    <source>
        <dbReference type="ARBA" id="ARBA00022475"/>
    </source>
</evidence>
<dbReference type="PANTHER" id="PTHR43875">
    <property type="entry name" value="MALTODEXTRIN IMPORT ATP-BINDING PROTEIN MSMX"/>
    <property type="match status" value="1"/>
</dbReference>
<keyword evidence="3" id="KW-0547">Nucleotide-binding</keyword>
<comment type="caution">
    <text evidence="8">The sequence shown here is derived from an EMBL/GenBank/DDBJ whole genome shotgun (WGS) entry which is preliminary data.</text>
</comment>
<dbReference type="EMBL" id="SOKU01000235">
    <property type="protein sequence ID" value="TES85284.1"/>
    <property type="molecule type" value="Genomic_DNA"/>
</dbReference>